<name>A0A7J7GI72_CAMSI</name>
<dbReference type="AlphaFoldDB" id="A0A7J7GI72"/>
<evidence type="ECO:0000313" key="5">
    <source>
        <dbReference type="EMBL" id="KAF5940470.1"/>
    </source>
</evidence>
<dbReference type="PANTHER" id="PTHR11662">
    <property type="entry name" value="SOLUTE CARRIER FAMILY 17"/>
    <property type="match status" value="1"/>
</dbReference>
<gene>
    <name evidence="5" type="ORF">HYC85_021637</name>
</gene>
<evidence type="ECO:0000256" key="2">
    <source>
        <dbReference type="ARBA" id="ARBA00022692"/>
    </source>
</evidence>
<evidence type="ECO:0000256" key="1">
    <source>
        <dbReference type="ARBA" id="ARBA00004141"/>
    </source>
</evidence>
<dbReference type="EMBL" id="JACBKZ010000010">
    <property type="protein sequence ID" value="KAF5940470.1"/>
    <property type="molecule type" value="Genomic_DNA"/>
</dbReference>
<proteinExistence type="predicted"/>
<organism evidence="5 6">
    <name type="scientific">Camellia sinensis</name>
    <name type="common">Tea plant</name>
    <name type="synonym">Thea sinensis</name>
    <dbReference type="NCBI Taxonomy" id="4442"/>
    <lineage>
        <taxon>Eukaryota</taxon>
        <taxon>Viridiplantae</taxon>
        <taxon>Streptophyta</taxon>
        <taxon>Embryophyta</taxon>
        <taxon>Tracheophyta</taxon>
        <taxon>Spermatophyta</taxon>
        <taxon>Magnoliopsida</taxon>
        <taxon>eudicotyledons</taxon>
        <taxon>Gunneridae</taxon>
        <taxon>Pentapetalae</taxon>
        <taxon>asterids</taxon>
        <taxon>Ericales</taxon>
        <taxon>Theaceae</taxon>
        <taxon>Camellia</taxon>
    </lineage>
</organism>
<comment type="caution">
    <text evidence="5">The sequence shown here is derived from an EMBL/GenBank/DDBJ whole genome shotgun (WGS) entry which is preliminary data.</text>
</comment>
<dbReference type="PANTHER" id="PTHR11662:SF255">
    <property type="entry name" value="ASCORBATE TRANSPORTER, CHLOROPLASTIC"/>
    <property type="match status" value="1"/>
</dbReference>
<keyword evidence="4" id="KW-0472">Membrane</keyword>
<comment type="subcellular location">
    <subcellularLocation>
        <location evidence="1">Membrane</location>
        <topology evidence="1">Multi-pass membrane protein</topology>
    </subcellularLocation>
</comment>
<dbReference type="Proteomes" id="UP000593564">
    <property type="component" value="Unassembled WGS sequence"/>
</dbReference>
<evidence type="ECO:0000256" key="4">
    <source>
        <dbReference type="ARBA" id="ARBA00023136"/>
    </source>
</evidence>
<accession>A0A7J7GI72</accession>
<keyword evidence="6" id="KW-1185">Reference proteome</keyword>
<keyword evidence="3" id="KW-1133">Transmembrane helix</keyword>
<reference evidence="6" key="1">
    <citation type="journal article" date="2020" name="Nat. Commun.">
        <title>Genome assembly of wild tea tree DASZ reveals pedigree and selection history of tea varieties.</title>
        <authorList>
            <person name="Zhang W."/>
            <person name="Zhang Y."/>
            <person name="Qiu H."/>
            <person name="Guo Y."/>
            <person name="Wan H."/>
            <person name="Zhang X."/>
            <person name="Scossa F."/>
            <person name="Alseekh S."/>
            <person name="Zhang Q."/>
            <person name="Wang P."/>
            <person name="Xu L."/>
            <person name="Schmidt M.H."/>
            <person name="Jia X."/>
            <person name="Li D."/>
            <person name="Zhu A."/>
            <person name="Guo F."/>
            <person name="Chen W."/>
            <person name="Ni D."/>
            <person name="Usadel B."/>
            <person name="Fernie A.R."/>
            <person name="Wen W."/>
        </authorList>
    </citation>
    <scope>NUCLEOTIDE SEQUENCE [LARGE SCALE GENOMIC DNA]</scope>
    <source>
        <strain evidence="6">cv. G240</strain>
    </source>
</reference>
<evidence type="ECO:0000313" key="6">
    <source>
        <dbReference type="Proteomes" id="UP000593564"/>
    </source>
</evidence>
<dbReference type="InterPro" id="IPR050382">
    <property type="entry name" value="MFS_Na/Anion_cotransporter"/>
</dbReference>
<reference evidence="5 6" key="2">
    <citation type="submission" date="2020-07" db="EMBL/GenBank/DDBJ databases">
        <title>Genome assembly of wild tea tree DASZ reveals pedigree and selection history of tea varieties.</title>
        <authorList>
            <person name="Zhang W."/>
        </authorList>
    </citation>
    <scope>NUCLEOTIDE SEQUENCE [LARGE SCALE GENOMIC DNA]</scope>
    <source>
        <strain evidence="6">cv. G240</strain>
        <tissue evidence="5">Leaf</tissue>
    </source>
</reference>
<keyword evidence="2" id="KW-0812">Transmembrane</keyword>
<evidence type="ECO:0000256" key="3">
    <source>
        <dbReference type="ARBA" id="ARBA00022989"/>
    </source>
</evidence>
<dbReference type="GO" id="GO:0016020">
    <property type="term" value="C:membrane"/>
    <property type="evidence" value="ECO:0007669"/>
    <property type="project" value="UniProtKB-SubCell"/>
</dbReference>
<sequence>MLPWLTMAVFANIGGWIADTLVSKGLSVTTVRKARTIYNSALFCEHTYNAINWIFGACLLPYTPEPCQDTCFSSAMHGMQSGLFNGFQFNLSNGSYAFSVWPLLQSPRHWAPICYELSLSLSYTKSNIASLVIPSYEYNLFVKGVLLGLSNTAGVLVGVFGTAATGYILQKGASNVWHGLNNL</sequence>
<protein>
    <submittedName>
        <fullName evidence="5">Uncharacterized protein</fullName>
    </submittedName>
</protein>